<feature type="domain" description="MRM3-like substrate binding" evidence="5">
    <location>
        <begin position="8"/>
        <end position="98"/>
    </location>
</feature>
<dbReference type="OrthoDB" id="9785673at2"/>
<dbReference type="CDD" id="cd18104">
    <property type="entry name" value="SpoU-like_RNA-MTase"/>
    <property type="match status" value="1"/>
</dbReference>
<keyword evidence="3 6" id="KW-0808">Transferase</keyword>
<dbReference type="PANTHER" id="PTHR43191:SF2">
    <property type="entry name" value="RRNA METHYLTRANSFERASE 3, MITOCHONDRIAL"/>
    <property type="match status" value="1"/>
</dbReference>
<name>A0A090D2I5_9BACT</name>
<dbReference type="InterPro" id="IPR029026">
    <property type="entry name" value="tRNA_m1G_MTases_N"/>
</dbReference>
<evidence type="ECO:0000313" key="7">
    <source>
        <dbReference type="Proteomes" id="UP000031552"/>
    </source>
</evidence>
<dbReference type="GO" id="GO:0008173">
    <property type="term" value="F:RNA methyltransferase activity"/>
    <property type="evidence" value="ECO:0007669"/>
    <property type="project" value="InterPro"/>
</dbReference>
<evidence type="ECO:0000256" key="1">
    <source>
        <dbReference type="ARBA" id="ARBA00007228"/>
    </source>
</evidence>
<gene>
    <name evidence="6" type="ORF">CSEC_1574</name>
</gene>
<dbReference type="GO" id="GO:0006396">
    <property type="term" value="P:RNA processing"/>
    <property type="evidence" value="ECO:0007669"/>
    <property type="project" value="InterPro"/>
</dbReference>
<evidence type="ECO:0000259" key="5">
    <source>
        <dbReference type="Pfam" id="PF22435"/>
    </source>
</evidence>
<dbReference type="SUPFAM" id="SSF75217">
    <property type="entry name" value="alpha/beta knot"/>
    <property type="match status" value="1"/>
</dbReference>
<dbReference type="InterPro" id="IPR001537">
    <property type="entry name" value="SpoU_MeTrfase"/>
</dbReference>
<dbReference type="EMBL" id="CCEJ010000007">
    <property type="protein sequence ID" value="CDR34388.1"/>
    <property type="molecule type" value="Genomic_DNA"/>
</dbReference>
<dbReference type="InterPro" id="IPR029028">
    <property type="entry name" value="Alpha/beta_knot_MTases"/>
</dbReference>
<dbReference type="Gene3D" id="3.30.1330.30">
    <property type="match status" value="1"/>
</dbReference>
<evidence type="ECO:0000313" key="6">
    <source>
        <dbReference type="EMBL" id="CDR34388.1"/>
    </source>
</evidence>
<dbReference type="AlphaFoldDB" id="A0A090D2I5"/>
<dbReference type="GO" id="GO:0032259">
    <property type="term" value="P:methylation"/>
    <property type="evidence" value="ECO:0007669"/>
    <property type="project" value="UniProtKB-KW"/>
</dbReference>
<organism evidence="6 7">
    <name type="scientific">Candidatus Criblamydia sequanensis CRIB-18</name>
    <dbReference type="NCBI Taxonomy" id="1437425"/>
    <lineage>
        <taxon>Bacteria</taxon>
        <taxon>Pseudomonadati</taxon>
        <taxon>Chlamydiota</taxon>
        <taxon>Chlamydiia</taxon>
        <taxon>Parachlamydiales</taxon>
        <taxon>Candidatus Criblamydiaceae</taxon>
        <taxon>Candidatus Criblamydia</taxon>
    </lineage>
</organism>
<keyword evidence="2 6" id="KW-0489">Methyltransferase</keyword>
<evidence type="ECO:0000256" key="3">
    <source>
        <dbReference type="ARBA" id="ARBA00022679"/>
    </source>
</evidence>
<dbReference type="PANTHER" id="PTHR43191">
    <property type="entry name" value="RRNA METHYLTRANSFERASE 3"/>
    <property type="match status" value="1"/>
</dbReference>
<sequence>MLLTSLQNPKIKRAVKLMQRRAREGDQAFLIEGHRELLRAQESGQKLECLFYCPALFLEENEEALIEAFRKEKVEIFECIESVFRKISYRDRPDGLIGIGRKHHRTLSDLEALIKKTENPLIIVAEAIEKPGNLGTILRSSDAVDATALIVADPLTDIHNPNVIRASVGTVFTVPVFEMEGKALLEWLKKNQISIVAATPHSDIEFTKANLKGPIAIAFGTEKLGLSPLWMDKADIKVKIPMLGRADSLNVAMAATLLMFEALRQRS</sequence>
<dbReference type="EC" id="2.1.1.-" evidence="6"/>
<comment type="similarity">
    <text evidence="1">Belongs to the class IV-like SAM-binding methyltransferase superfamily. RNA methyltransferase TrmH family.</text>
</comment>
<dbReference type="Pfam" id="PF22435">
    <property type="entry name" value="MRM3-like_sub_bind"/>
    <property type="match status" value="1"/>
</dbReference>
<feature type="domain" description="tRNA/rRNA methyltransferase SpoU type" evidence="4">
    <location>
        <begin position="121"/>
        <end position="260"/>
    </location>
</feature>
<accession>A0A090D2I5</accession>
<dbReference type="Proteomes" id="UP000031552">
    <property type="component" value="Unassembled WGS sequence"/>
</dbReference>
<dbReference type="InterPro" id="IPR029064">
    <property type="entry name" value="Ribosomal_eL30-like_sf"/>
</dbReference>
<dbReference type="Pfam" id="PF00588">
    <property type="entry name" value="SpoU_methylase"/>
    <property type="match status" value="1"/>
</dbReference>
<dbReference type="Gene3D" id="3.40.1280.10">
    <property type="match status" value="1"/>
</dbReference>
<dbReference type="STRING" id="1437425.CSEC_1574"/>
<proteinExistence type="inferred from homology"/>
<dbReference type="SUPFAM" id="SSF55315">
    <property type="entry name" value="L30e-like"/>
    <property type="match status" value="1"/>
</dbReference>
<dbReference type="RefSeq" id="WP_041017916.1">
    <property type="nucleotide sequence ID" value="NZ_CCEJ010000007.1"/>
</dbReference>
<reference evidence="6" key="1">
    <citation type="submission" date="2013-12" db="EMBL/GenBank/DDBJ databases">
        <authorList>
            <person name="Linke B."/>
        </authorList>
    </citation>
    <scope>NUCLEOTIDE SEQUENCE [LARGE SCALE GENOMIC DNA]</scope>
    <source>
        <strain evidence="6">CRIB-18</strain>
    </source>
</reference>
<reference evidence="6" key="2">
    <citation type="submission" date="2014-09" db="EMBL/GenBank/DDBJ databases">
        <title>Criblamydia sequanensis harbors a mega-plasmid encoding arsenite resistance.</title>
        <authorList>
            <person name="Bertelli C."/>
            <person name="Goesmann A."/>
            <person name="Greub G."/>
        </authorList>
    </citation>
    <scope>NUCLEOTIDE SEQUENCE [LARGE SCALE GENOMIC DNA]</scope>
    <source>
        <strain evidence="6">CRIB-18</strain>
    </source>
</reference>
<comment type="caution">
    <text evidence="6">The sequence shown here is derived from an EMBL/GenBank/DDBJ whole genome shotgun (WGS) entry which is preliminary data.</text>
</comment>
<evidence type="ECO:0000259" key="4">
    <source>
        <dbReference type="Pfam" id="PF00588"/>
    </source>
</evidence>
<dbReference type="InterPro" id="IPR053888">
    <property type="entry name" value="MRM3-like_sub_bind"/>
</dbReference>
<dbReference type="GO" id="GO:0003723">
    <property type="term" value="F:RNA binding"/>
    <property type="evidence" value="ECO:0007669"/>
    <property type="project" value="InterPro"/>
</dbReference>
<protein>
    <submittedName>
        <fullName evidence="6">rRNA methylase</fullName>
        <ecNumber evidence="6">2.1.1.-</ecNumber>
    </submittedName>
</protein>
<dbReference type="eggNOG" id="COG0566">
    <property type="taxonomic scope" value="Bacteria"/>
</dbReference>
<dbReference type="InterPro" id="IPR051259">
    <property type="entry name" value="rRNA_Methyltransferase"/>
</dbReference>
<evidence type="ECO:0000256" key="2">
    <source>
        <dbReference type="ARBA" id="ARBA00022603"/>
    </source>
</evidence>
<keyword evidence="7" id="KW-1185">Reference proteome</keyword>